<dbReference type="AlphaFoldDB" id="A0A2G5S9M7"/>
<accession>A0A2G5S9M7</accession>
<organism evidence="1 2">
    <name type="scientific">Caenorhabditis nigoni</name>
    <dbReference type="NCBI Taxonomy" id="1611254"/>
    <lineage>
        <taxon>Eukaryota</taxon>
        <taxon>Metazoa</taxon>
        <taxon>Ecdysozoa</taxon>
        <taxon>Nematoda</taxon>
        <taxon>Chromadorea</taxon>
        <taxon>Rhabditida</taxon>
        <taxon>Rhabditina</taxon>
        <taxon>Rhabditomorpha</taxon>
        <taxon>Rhabditoidea</taxon>
        <taxon>Rhabditidae</taxon>
        <taxon>Peloderinae</taxon>
        <taxon>Caenorhabditis</taxon>
    </lineage>
</organism>
<gene>
    <name evidence="1" type="ORF">B9Z55_028965</name>
</gene>
<evidence type="ECO:0000313" key="2">
    <source>
        <dbReference type="Proteomes" id="UP000230233"/>
    </source>
</evidence>
<reference evidence="2" key="1">
    <citation type="submission" date="2017-10" db="EMBL/GenBank/DDBJ databases">
        <title>Rapid genome shrinkage in a self-fertile nematode reveals novel sperm competition proteins.</title>
        <authorList>
            <person name="Yin D."/>
            <person name="Schwarz E.M."/>
            <person name="Thomas C.G."/>
            <person name="Felde R.L."/>
            <person name="Korf I.F."/>
            <person name="Cutter A.D."/>
            <person name="Schartner C.M."/>
            <person name="Ralston E.J."/>
            <person name="Meyer B.J."/>
            <person name="Haag E.S."/>
        </authorList>
    </citation>
    <scope>NUCLEOTIDE SEQUENCE [LARGE SCALE GENOMIC DNA]</scope>
    <source>
        <strain evidence="2">JU1422</strain>
    </source>
</reference>
<name>A0A2G5S9M7_9PELO</name>
<protein>
    <submittedName>
        <fullName evidence="1">Uncharacterized protein</fullName>
    </submittedName>
</protein>
<dbReference type="Proteomes" id="UP000230233">
    <property type="component" value="Unassembled WGS sequence"/>
</dbReference>
<dbReference type="OrthoDB" id="5850202at2759"/>
<sequence length="164" mass="18723">MANCYQNNIHKFCDIGEDNVLDTIFSQFESLERPGLLGYVKENERNKTGIAKLFGMMMPENCNDEKLKIKIPKKVMLPEKPKSVGSPPDLRKEIPIQKKSVIETERKIESDDALLAKAGNFVISCFNVQRQIQNIAMPTPRLARKPPANPRFRDAVENFIKSFQ</sequence>
<comment type="caution">
    <text evidence="1">The sequence shown here is derived from an EMBL/GenBank/DDBJ whole genome shotgun (WGS) entry which is preliminary data.</text>
</comment>
<dbReference type="EMBL" id="PDUG01000062">
    <property type="protein sequence ID" value="PIC11611.1"/>
    <property type="molecule type" value="Genomic_DNA"/>
</dbReference>
<evidence type="ECO:0000313" key="1">
    <source>
        <dbReference type="EMBL" id="PIC11611.1"/>
    </source>
</evidence>
<proteinExistence type="predicted"/>
<keyword evidence="2" id="KW-1185">Reference proteome</keyword>